<evidence type="ECO:0000313" key="3">
    <source>
        <dbReference type="EMBL" id="KIE07229.1"/>
    </source>
</evidence>
<protein>
    <recommendedName>
        <fullName evidence="1">Bacteriophage/plasmid primase P4 C-terminal domain-containing protein</fullName>
    </recommendedName>
</protein>
<dbReference type="EMBL" id="JHEG04000001">
    <property type="protein sequence ID" value="KAF3889338.1"/>
    <property type="molecule type" value="Genomic_DNA"/>
</dbReference>
<dbReference type="Pfam" id="PF08706">
    <property type="entry name" value="D5_N"/>
    <property type="match status" value="1"/>
</dbReference>
<accession>A0A0C1QNY5</accession>
<dbReference type="EMBL" id="JHEG02000059">
    <property type="protein sequence ID" value="KIE07229.1"/>
    <property type="molecule type" value="Genomic_DNA"/>
</dbReference>
<keyword evidence="4" id="KW-1185">Reference proteome</keyword>
<comment type="caution">
    <text evidence="3">The sequence shown here is derived from an EMBL/GenBank/DDBJ whole genome shotgun (WGS) entry which is preliminary data.</text>
</comment>
<reference evidence="2" key="2">
    <citation type="submission" date="2019-11" db="EMBL/GenBank/DDBJ databases">
        <title>Improved Assembly of Tolypothrix boutellei genome.</title>
        <authorList>
            <person name="Sarangi A.N."/>
            <person name="Mukherjee M."/>
            <person name="Ghosh S."/>
            <person name="Singh D."/>
            <person name="Das A."/>
            <person name="Kant S."/>
            <person name="Prusty A."/>
            <person name="Tripathy S."/>
        </authorList>
    </citation>
    <scope>NUCLEOTIDE SEQUENCE</scope>
    <source>
        <strain evidence="2">VB521301</strain>
    </source>
</reference>
<dbReference type="OrthoDB" id="505390at2"/>
<gene>
    <name evidence="3" type="ORF">DA73_0239430</name>
    <name evidence="2" type="ORF">DA73_0400030565</name>
</gene>
<evidence type="ECO:0000313" key="4">
    <source>
        <dbReference type="Proteomes" id="UP000029738"/>
    </source>
</evidence>
<reference evidence="3" key="1">
    <citation type="journal article" date="2015" name="Genome Announc.">
        <title>Draft Genome Sequence of Tolypothrix boutellei Strain VB521301.</title>
        <authorList>
            <person name="Chandrababunaidu M.M."/>
            <person name="Singh D."/>
            <person name="Sen D."/>
            <person name="Bhan S."/>
            <person name="Das S."/>
            <person name="Gupta A."/>
            <person name="Adhikary S.P."/>
            <person name="Tripathy S."/>
        </authorList>
    </citation>
    <scope>NUCLEOTIDE SEQUENCE</scope>
    <source>
        <strain evidence="3">VB521301</strain>
    </source>
</reference>
<organism evidence="3">
    <name type="scientific">Tolypothrix bouteillei VB521301</name>
    <dbReference type="NCBI Taxonomy" id="1479485"/>
    <lineage>
        <taxon>Bacteria</taxon>
        <taxon>Bacillati</taxon>
        <taxon>Cyanobacteriota</taxon>
        <taxon>Cyanophyceae</taxon>
        <taxon>Nostocales</taxon>
        <taxon>Tolypothrichaceae</taxon>
        <taxon>Tolypothrix</taxon>
    </lineage>
</organism>
<dbReference type="Proteomes" id="UP000029738">
    <property type="component" value="Unassembled WGS sequence"/>
</dbReference>
<evidence type="ECO:0000259" key="1">
    <source>
        <dbReference type="Pfam" id="PF08706"/>
    </source>
</evidence>
<sequence length="169" mass="19319">MKKGDKVEKLFVFASDRNKTSAFKFCRSALTEDLKTVYNGHLLAFTNVTVDLRTGEQLPHDKKHFLTSAIPVPYEKNSDCPEEFRQFVIDAYGEEYLPLIRALTSMYLDPTSPNGYFTHIIGPSGSGKGTLLRFWQSMFAEENVRSLNSFKELGNPEGRHQHLHQFPML</sequence>
<name>A0A0C1QNY5_9CYAN</name>
<dbReference type="InterPro" id="IPR014818">
    <property type="entry name" value="Phage/plasmid_primase_P4_C"/>
</dbReference>
<proteinExistence type="predicted"/>
<dbReference type="AlphaFoldDB" id="A0A0C1QNY5"/>
<dbReference type="RefSeq" id="WP_038082104.1">
    <property type="nucleotide sequence ID" value="NZ_JHEG04000001.1"/>
</dbReference>
<evidence type="ECO:0000313" key="2">
    <source>
        <dbReference type="EMBL" id="KAF3889338.1"/>
    </source>
</evidence>
<feature type="domain" description="Bacteriophage/plasmid primase P4 C-terminal" evidence="1">
    <location>
        <begin position="14"/>
        <end position="91"/>
    </location>
</feature>